<dbReference type="AlphaFoldDB" id="A0A3D9L5E4"/>
<dbReference type="GO" id="GO:0046685">
    <property type="term" value="P:response to arsenic-containing substance"/>
    <property type="evidence" value="ECO:0007669"/>
    <property type="project" value="UniProtKB-KW"/>
</dbReference>
<dbReference type="InterPro" id="IPR036196">
    <property type="entry name" value="Ptyr_pPase_sf"/>
</dbReference>
<dbReference type="SMART" id="SM00226">
    <property type="entry name" value="LMWPc"/>
    <property type="match status" value="1"/>
</dbReference>
<feature type="domain" description="Phosphotyrosine protein phosphatase I" evidence="2">
    <location>
        <begin position="67"/>
        <end position="222"/>
    </location>
</feature>
<name>A0A3D9L5E4_MARFU</name>
<evidence type="ECO:0000259" key="2">
    <source>
        <dbReference type="SMART" id="SM00226"/>
    </source>
</evidence>
<dbReference type="PANTHER" id="PTHR43428">
    <property type="entry name" value="ARSENATE REDUCTASE"/>
    <property type="match status" value="1"/>
</dbReference>
<sequence>MHYCGIFLLSLQFQTLLKSKMKLNPTLLQYIDEQVLPATLRLTPERKAALEPLIAYLKQELATANPPRLVFICTHNSRRSHLSQIWASTAAAYYGIQVETYSGGTEATAFNPRAVRAVEQAGFGIENPGGENPRYIVTAGDTLKLEAFSKRFDDEANPTADFAAVMTCSDADEACPFVPGASQRIRLLYNDPKEADDTPQEQERYAERCLQIASELFYAFQKVSNKQ</sequence>
<reference evidence="3 4" key="1">
    <citation type="submission" date="2018-07" db="EMBL/GenBank/DDBJ databases">
        <title>Genomic Encyclopedia of Type Strains, Phase IV (KMG-IV): sequencing the most valuable type-strain genomes for metagenomic binning, comparative biology and taxonomic classification.</title>
        <authorList>
            <person name="Goeker M."/>
        </authorList>
    </citation>
    <scope>NUCLEOTIDE SEQUENCE [LARGE SCALE GENOMIC DNA]</scope>
    <source>
        <strain evidence="3 4">DSM 4134</strain>
    </source>
</reference>
<organism evidence="3 4">
    <name type="scientific">Marinoscillum furvescens DSM 4134</name>
    <dbReference type="NCBI Taxonomy" id="1122208"/>
    <lineage>
        <taxon>Bacteria</taxon>
        <taxon>Pseudomonadati</taxon>
        <taxon>Bacteroidota</taxon>
        <taxon>Cytophagia</taxon>
        <taxon>Cytophagales</taxon>
        <taxon>Reichenbachiellaceae</taxon>
        <taxon>Marinoscillum</taxon>
    </lineage>
</organism>
<accession>A0A3D9L5E4</accession>
<protein>
    <submittedName>
        <fullName evidence="3">Arsenate reductase</fullName>
    </submittedName>
</protein>
<dbReference type="InterPro" id="IPR023485">
    <property type="entry name" value="Ptyr_pPase"/>
</dbReference>
<comment type="caution">
    <text evidence="3">The sequence shown here is derived from an EMBL/GenBank/DDBJ whole genome shotgun (WGS) entry which is preliminary data.</text>
</comment>
<dbReference type="Proteomes" id="UP000256779">
    <property type="component" value="Unassembled WGS sequence"/>
</dbReference>
<keyword evidence="1" id="KW-0059">Arsenical resistance</keyword>
<dbReference type="SUPFAM" id="SSF52788">
    <property type="entry name" value="Phosphotyrosine protein phosphatases I"/>
    <property type="match status" value="1"/>
</dbReference>
<evidence type="ECO:0000256" key="1">
    <source>
        <dbReference type="ARBA" id="ARBA00022849"/>
    </source>
</evidence>
<evidence type="ECO:0000313" key="4">
    <source>
        <dbReference type="Proteomes" id="UP000256779"/>
    </source>
</evidence>
<dbReference type="EMBL" id="QREG01000005">
    <property type="protein sequence ID" value="REE00476.1"/>
    <property type="molecule type" value="Genomic_DNA"/>
</dbReference>
<dbReference type="Gene3D" id="3.40.50.2300">
    <property type="match status" value="1"/>
</dbReference>
<proteinExistence type="predicted"/>
<evidence type="ECO:0000313" key="3">
    <source>
        <dbReference type="EMBL" id="REE00476.1"/>
    </source>
</evidence>
<dbReference type="PANTHER" id="PTHR43428:SF1">
    <property type="entry name" value="ARSENATE REDUCTASE"/>
    <property type="match status" value="1"/>
</dbReference>
<keyword evidence="4" id="KW-1185">Reference proteome</keyword>
<gene>
    <name evidence="3" type="ORF">C7460_10599</name>
</gene>